<dbReference type="SUPFAM" id="SSF64288">
    <property type="entry name" value="Chorismate lyase-like"/>
    <property type="match status" value="1"/>
</dbReference>
<sequence>MDGHVKVLRGPITPRPGVPLRVEVYDRIAGAVRSGALPPESLLPSESELGDAMEVSRTVVREALLLLEEDGLLRSRRGIGRVVAAAQPPVGFERLRPMEQILADRFPDLSLSRTEVTLQQESASFIAEGLGTAPTSPSLFIETLLSSNGDPLALVQEHLPAGGNLRAFGAQVERTVENLDRELTCLGALTAELGPALGAGRSELSVGTPGVVRARLLGMRPTSPVLIVTQTVHLSSRPLYLAKIILRPEAGPLEIRHTAGRGRPSA</sequence>
<proteinExistence type="predicted"/>
<comment type="caution">
    <text evidence="5">The sequence shown here is derived from an EMBL/GenBank/DDBJ whole genome shotgun (WGS) entry which is preliminary data.</text>
</comment>
<dbReference type="InterPro" id="IPR000524">
    <property type="entry name" value="Tscrpt_reg_HTH_GntR"/>
</dbReference>
<evidence type="ECO:0000256" key="1">
    <source>
        <dbReference type="ARBA" id="ARBA00023015"/>
    </source>
</evidence>
<dbReference type="GO" id="GO:0003700">
    <property type="term" value="F:DNA-binding transcription factor activity"/>
    <property type="evidence" value="ECO:0007669"/>
    <property type="project" value="InterPro"/>
</dbReference>
<name>A0A3E0VCP4_9MICO</name>
<dbReference type="InterPro" id="IPR036390">
    <property type="entry name" value="WH_DNA-bd_sf"/>
</dbReference>
<dbReference type="PANTHER" id="PTHR44846">
    <property type="entry name" value="MANNOSYL-D-GLYCERATE TRANSPORT/METABOLISM SYSTEM REPRESSOR MNGR-RELATED"/>
    <property type="match status" value="1"/>
</dbReference>
<dbReference type="SUPFAM" id="SSF46785">
    <property type="entry name" value="Winged helix' DNA-binding domain"/>
    <property type="match status" value="1"/>
</dbReference>
<dbReference type="AlphaFoldDB" id="A0A3E0VCP4"/>
<dbReference type="GO" id="GO:0003677">
    <property type="term" value="F:DNA binding"/>
    <property type="evidence" value="ECO:0007669"/>
    <property type="project" value="UniProtKB-KW"/>
</dbReference>
<evidence type="ECO:0000313" key="5">
    <source>
        <dbReference type="EMBL" id="RFA07511.1"/>
    </source>
</evidence>
<feature type="domain" description="HTH gntR-type" evidence="4">
    <location>
        <begin position="18"/>
        <end position="86"/>
    </location>
</feature>
<reference evidence="5 6" key="1">
    <citation type="submission" date="2017-04" db="EMBL/GenBank/DDBJ databases">
        <title>Comparative genome analysis of Subtercola boreus.</title>
        <authorList>
            <person name="Cho Y.-J."/>
            <person name="Cho A."/>
            <person name="Kim O.-S."/>
            <person name="Lee J.-I."/>
        </authorList>
    </citation>
    <scope>NUCLEOTIDE SEQUENCE [LARGE SCALE GENOMIC DNA]</scope>
    <source>
        <strain evidence="5 6">P27444</strain>
    </source>
</reference>
<protein>
    <recommendedName>
        <fullName evidence="4">HTH gntR-type domain-containing protein</fullName>
    </recommendedName>
</protein>
<dbReference type="InterPro" id="IPR011663">
    <property type="entry name" value="UTRA"/>
</dbReference>
<gene>
    <name evidence="5" type="ORF">B7R21_15080</name>
</gene>
<evidence type="ECO:0000313" key="6">
    <source>
        <dbReference type="Proteomes" id="UP000256709"/>
    </source>
</evidence>
<dbReference type="PANTHER" id="PTHR44846:SF17">
    <property type="entry name" value="GNTR-FAMILY TRANSCRIPTIONAL REGULATOR"/>
    <property type="match status" value="1"/>
</dbReference>
<keyword evidence="1" id="KW-0805">Transcription regulation</keyword>
<dbReference type="OrthoDB" id="4135664at2"/>
<dbReference type="Proteomes" id="UP000256709">
    <property type="component" value="Unassembled WGS sequence"/>
</dbReference>
<dbReference type="SMART" id="SM00866">
    <property type="entry name" value="UTRA"/>
    <property type="match status" value="1"/>
</dbReference>
<dbReference type="Pfam" id="PF07702">
    <property type="entry name" value="UTRA"/>
    <property type="match status" value="1"/>
</dbReference>
<dbReference type="GO" id="GO:0045892">
    <property type="term" value="P:negative regulation of DNA-templated transcription"/>
    <property type="evidence" value="ECO:0007669"/>
    <property type="project" value="TreeGrafter"/>
</dbReference>
<evidence type="ECO:0000256" key="2">
    <source>
        <dbReference type="ARBA" id="ARBA00023125"/>
    </source>
</evidence>
<dbReference type="Pfam" id="PF00392">
    <property type="entry name" value="GntR"/>
    <property type="match status" value="1"/>
</dbReference>
<dbReference type="InterPro" id="IPR050679">
    <property type="entry name" value="Bact_HTH_transcr_reg"/>
</dbReference>
<dbReference type="Gene3D" id="1.10.10.10">
    <property type="entry name" value="Winged helix-like DNA-binding domain superfamily/Winged helix DNA-binding domain"/>
    <property type="match status" value="1"/>
</dbReference>
<dbReference type="SMART" id="SM00345">
    <property type="entry name" value="HTH_GNTR"/>
    <property type="match status" value="1"/>
</dbReference>
<dbReference type="InterPro" id="IPR036388">
    <property type="entry name" value="WH-like_DNA-bd_sf"/>
</dbReference>
<keyword evidence="2" id="KW-0238">DNA-binding</keyword>
<organism evidence="5 6">
    <name type="scientific">Subtercola boreus</name>
    <dbReference type="NCBI Taxonomy" id="120213"/>
    <lineage>
        <taxon>Bacteria</taxon>
        <taxon>Bacillati</taxon>
        <taxon>Actinomycetota</taxon>
        <taxon>Actinomycetes</taxon>
        <taxon>Micrococcales</taxon>
        <taxon>Microbacteriaceae</taxon>
        <taxon>Subtercola</taxon>
    </lineage>
</organism>
<evidence type="ECO:0000256" key="3">
    <source>
        <dbReference type="ARBA" id="ARBA00023163"/>
    </source>
</evidence>
<dbReference type="PRINTS" id="PR00035">
    <property type="entry name" value="HTHGNTR"/>
</dbReference>
<dbReference type="InterPro" id="IPR028978">
    <property type="entry name" value="Chorismate_lyase_/UTRA_dom_sf"/>
</dbReference>
<dbReference type="PROSITE" id="PS50949">
    <property type="entry name" value="HTH_GNTR"/>
    <property type="match status" value="1"/>
</dbReference>
<dbReference type="EMBL" id="NBXA01000026">
    <property type="protein sequence ID" value="RFA07511.1"/>
    <property type="molecule type" value="Genomic_DNA"/>
</dbReference>
<evidence type="ECO:0000259" key="4">
    <source>
        <dbReference type="PROSITE" id="PS50949"/>
    </source>
</evidence>
<keyword evidence="3" id="KW-0804">Transcription</keyword>
<dbReference type="Gene3D" id="3.40.1410.10">
    <property type="entry name" value="Chorismate lyase-like"/>
    <property type="match status" value="1"/>
</dbReference>
<accession>A0A3E0VCP4</accession>